<feature type="binding site" evidence="9">
    <location>
        <position position="128"/>
    </location>
    <ligand>
        <name>orotate</name>
        <dbReference type="ChEBI" id="CHEBI:30839"/>
    </ligand>
</feature>
<comment type="catalytic activity">
    <reaction evidence="9">
        <text>orotidine 5'-phosphate + diphosphate = orotate + 5-phospho-alpha-D-ribose 1-diphosphate</text>
        <dbReference type="Rhea" id="RHEA:10380"/>
        <dbReference type="ChEBI" id="CHEBI:30839"/>
        <dbReference type="ChEBI" id="CHEBI:33019"/>
        <dbReference type="ChEBI" id="CHEBI:57538"/>
        <dbReference type="ChEBI" id="CHEBI:58017"/>
        <dbReference type="EC" id="2.4.2.10"/>
    </reaction>
</comment>
<dbReference type="PANTHER" id="PTHR46683:SF1">
    <property type="entry name" value="OROTATE PHOSPHORIBOSYLTRANSFERASE 1-RELATED"/>
    <property type="match status" value="1"/>
</dbReference>
<feature type="binding site" description="in other chain" evidence="9">
    <location>
        <begin position="72"/>
        <end position="73"/>
    </location>
    <ligand>
        <name>5-phospho-alpha-D-ribose 1-diphosphate</name>
        <dbReference type="ChEBI" id="CHEBI:58017"/>
        <note>ligand shared between dimeric partners</note>
    </ligand>
</feature>
<feature type="binding site" description="in other chain" evidence="9">
    <location>
        <begin position="124"/>
        <end position="132"/>
    </location>
    <ligand>
        <name>5-phospho-alpha-D-ribose 1-diphosphate</name>
        <dbReference type="ChEBI" id="CHEBI:58017"/>
        <note>ligand shared between dimeric partners</note>
    </ligand>
</feature>
<keyword evidence="6 9" id="KW-0328">Glycosyltransferase</keyword>
<keyword evidence="12" id="KW-1185">Reference proteome</keyword>
<evidence type="ECO:0000256" key="9">
    <source>
        <dbReference type="HAMAP-Rule" id="MF_01208"/>
    </source>
</evidence>
<evidence type="ECO:0000256" key="3">
    <source>
        <dbReference type="ARBA" id="ARBA00006340"/>
    </source>
</evidence>
<keyword evidence="8 9" id="KW-0665">Pyrimidine biosynthesis</keyword>
<evidence type="ECO:0000256" key="1">
    <source>
        <dbReference type="ARBA" id="ARBA00003769"/>
    </source>
</evidence>
<dbReference type="OrthoDB" id="9779060at2"/>
<evidence type="ECO:0000313" key="11">
    <source>
        <dbReference type="EMBL" id="SEK71660.1"/>
    </source>
</evidence>
<dbReference type="InterPro" id="IPR004467">
    <property type="entry name" value="Or_phspho_trans_dom"/>
</dbReference>
<evidence type="ECO:0000313" key="12">
    <source>
        <dbReference type="Proteomes" id="UP000199256"/>
    </source>
</evidence>
<feature type="binding site" evidence="9">
    <location>
        <position position="99"/>
    </location>
    <ligand>
        <name>5-phospho-alpha-D-ribose 1-diphosphate</name>
        <dbReference type="ChEBI" id="CHEBI:58017"/>
        <note>ligand shared between dimeric partners</note>
    </ligand>
</feature>
<dbReference type="AlphaFoldDB" id="A0A1H7JCF4"/>
<sequence length="215" mass="23737">MNTFRTEFLQFCLERGVLRFGEFTLKSGRISPYFFNAGLFSTGRDLSRLGAFYARTLVDAGAQIDMLFGPAYKGIPLAAATTIALAQQHDRDYPYCFNRKEAKDHGEGGNLVGAPLQGRVLIVDDVITAGTAIRESVEVIRAAGAEPAGVLIALDRQERGQGELSAIQEVERDFGLKVHAIATLSDLVEFLHELPDMTRHRDAVEAYRKEFGIRT</sequence>
<reference evidence="12" key="1">
    <citation type="submission" date="2016-10" db="EMBL/GenBank/DDBJ databases">
        <authorList>
            <person name="Varghese N."/>
            <person name="Submissions S."/>
        </authorList>
    </citation>
    <scope>NUCLEOTIDE SEQUENCE [LARGE SCALE GENOMIC DNA]</scope>
    <source>
        <strain evidence="12">DSM 241</strain>
    </source>
</reference>
<organism evidence="11 12">
    <name type="scientific">Ectothiorhodospira marina</name>
    <dbReference type="NCBI Taxonomy" id="1396821"/>
    <lineage>
        <taxon>Bacteria</taxon>
        <taxon>Pseudomonadati</taxon>
        <taxon>Pseudomonadota</taxon>
        <taxon>Gammaproteobacteria</taxon>
        <taxon>Chromatiales</taxon>
        <taxon>Ectothiorhodospiraceae</taxon>
        <taxon>Ectothiorhodospira</taxon>
    </lineage>
</organism>
<dbReference type="PANTHER" id="PTHR46683">
    <property type="entry name" value="OROTATE PHOSPHORIBOSYLTRANSFERASE 1-RELATED"/>
    <property type="match status" value="1"/>
</dbReference>
<dbReference type="GO" id="GO:0005737">
    <property type="term" value="C:cytoplasm"/>
    <property type="evidence" value="ECO:0007669"/>
    <property type="project" value="TreeGrafter"/>
</dbReference>
<accession>A0A1H7JCF4</accession>
<dbReference type="Gene3D" id="3.40.50.2020">
    <property type="match status" value="1"/>
</dbReference>
<evidence type="ECO:0000259" key="10">
    <source>
        <dbReference type="Pfam" id="PF00156"/>
    </source>
</evidence>
<dbReference type="GO" id="GO:0004588">
    <property type="term" value="F:orotate phosphoribosyltransferase activity"/>
    <property type="evidence" value="ECO:0007669"/>
    <property type="project" value="UniProtKB-UniRule"/>
</dbReference>
<gene>
    <name evidence="9" type="primary">pyrE</name>
    <name evidence="11" type="ORF">SAMN05444515_104132</name>
</gene>
<dbReference type="InterPro" id="IPR029057">
    <property type="entry name" value="PRTase-like"/>
</dbReference>
<dbReference type="EC" id="2.4.2.10" evidence="5 9"/>
<dbReference type="Proteomes" id="UP000199256">
    <property type="component" value="Unassembled WGS sequence"/>
</dbReference>
<feature type="binding site" description="in other chain" evidence="9">
    <location>
        <position position="26"/>
    </location>
    <ligand>
        <name>5-phospho-alpha-D-ribose 1-diphosphate</name>
        <dbReference type="ChEBI" id="CHEBI:58017"/>
        <note>ligand shared between dimeric partners</note>
    </ligand>
</feature>
<feature type="binding site" evidence="9">
    <location>
        <position position="103"/>
    </location>
    <ligand>
        <name>5-phospho-alpha-D-ribose 1-diphosphate</name>
        <dbReference type="ChEBI" id="CHEBI:58017"/>
        <note>ligand shared between dimeric partners</note>
    </ligand>
</feature>
<dbReference type="GO" id="GO:0006207">
    <property type="term" value="P:'de novo' pyrimidine nucleobase biosynthetic process"/>
    <property type="evidence" value="ECO:0007669"/>
    <property type="project" value="TreeGrafter"/>
</dbReference>
<feature type="binding site" evidence="9">
    <location>
        <begin position="34"/>
        <end position="35"/>
    </location>
    <ligand>
        <name>orotate</name>
        <dbReference type="ChEBI" id="CHEBI:30839"/>
    </ligand>
</feature>
<dbReference type="FunFam" id="3.40.50.2020:FF:000008">
    <property type="entry name" value="Orotate phosphoribosyltransferase"/>
    <property type="match status" value="1"/>
</dbReference>
<keyword evidence="7 9" id="KW-0808">Transferase</keyword>
<dbReference type="EMBL" id="FOAA01000004">
    <property type="protein sequence ID" value="SEK71660.1"/>
    <property type="molecule type" value="Genomic_DNA"/>
</dbReference>
<dbReference type="UniPathway" id="UPA00070">
    <property type="reaction ID" value="UER00119"/>
</dbReference>
<feature type="binding site" description="in other chain" evidence="9">
    <location>
        <position position="100"/>
    </location>
    <ligand>
        <name>5-phospho-alpha-D-ribose 1-diphosphate</name>
        <dbReference type="ChEBI" id="CHEBI:58017"/>
        <note>ligand shared between dimeric partners</note>
    </ligand>
</feature>
<evidence type="ECO:0000256" key="4">
    <source>
        <dbReference type="ARBA" id="ARBA00011738"/>
    </source>
</evidence>
<name>A0A1H7JCF4_9GAMM</name>
<dbReference type="STRING" id="1396821.SAMN05444515_104132"/>
<dbReference type="InterPro" id="IPR023031">
    <property type="entry name" value="OPRT"/>
</dbReference>
<proteinExistence type="inferred from homology"/>
<evidence type="ECO:0000256" key="5">
    <source>
        <dbReference type="ARBA" id="ARBA00011971"/>
    </source>
</evidence>
<comment type="pathway">
    <text evidence="2 9">Pyrimidine metabolism; UMP biosynthesis via de novo pathway; UMP from orotate: step 1/2.</text>
</comment>
<dbReference type="HAMAP" id="MF_01208">
    <property type="entry name" value="PyrE"/>
    <property type="match status" value="1"/>
</dbReference>
<feature type="binding site" evidence="9">
    <location>
        <position position="156"/>
    </location>
    <ligand>
        <name>orotate</name>
        <dbReference type="ChEBI" id="CHEBI:30839"/>
    </ligand>
</feature>
<feature type="domain" description="Phosphoribosyltransferase" evidence="10">
    <location>
        <begin position="53"/>
        <end position="159"/>
    </location>
</feature>
<dbReference type="GO" id="GO:0044205">
    <property type="term" value="P:'de novo' UMP biosynthetic process"/>
    <property type="evidence" value="ECO:0007669"/>
    <property type="project" value="UniProtKB-UniRule"/>
</dbReference>
<evidence type="ECO:0000256" key="2">
    <source>
        <dbReference type="ARBA" id="ARBA00004889"/>
    </source>
</evidence>
<comment type="subunit">
    <text evidence="4 9">Homodimer.</text>
</comment>
<evidence type="ECO:0000256" key="8">
    <source>
        <dbReference type="ARBA" id="ARBA00022975"/>
    </source>
</evidence>
<keyword evidence="9" id="KW-0460">Magnesium</keyword>
<dbReference type="GO" id="GO:0046132">
    <property type="term" value="P:pyrimidine ribonucleoside biosynthetic process"/>
    <property type="evidence" value="ECO:0007669"/>
    <property type="project" value="TreeGrafter"/>
</dbReference>
<dbReference type="SUPFAM" id="SSF53271">
    <property type="entry name" value="PRTase-like"/>
    <property type="match status" value="1"/>
</dbReference>
<dbReference type="Pfam" id="PF00156">
    <property type="entry name" value="Pribosyltran"/>
    <property type="match status" value="1"/>
</dbReference>
<dbReference type="RefSeq" id="WP_090251921.1">
    <property type="nucleotide sequence ID" value="NZ_FOAA01000004.1"/>
</dbReference>
<feature type="binding site" evidence="9">
    <location>
        <position position="105"/>
    </location>
    <ligand>
        <name>5-phospho-alpha-D-ribose 1-diphosphate</name>
        <dbReference type="ChEBI" id="CHEBI:58017"/>
        <note>ligand shared between dimeric partners</note>
    </ligand>
</feature>
<evidence type="ECO:0000256" key="6">
    <source>
        <dbReference type="ARBA" id="ARBA00022676"/>
    </source>
</evidence>
<dbReference type="GO" id="GO:0000287">
    <property type="term" value="F:magnesium ion binding"/>
    <property type="evidence" value="ECO:0007669"/>
    <property type="project" value="UniProtKB-UniRule"/>
</dbReference>
<comment type="similarity">
    <text evidence="3 9">Belongs to the purine/pyrimidine phosphoribosyltransferase family. PyrE subfamily.</text>
</comment>
<dbReference type="NCBIfam" id="TIGR00336">
    <property type="entry name" value="pyrE"/>
    <property type="match status" value="1"/>
</dbReference>
<protein>
    <recommendedName>
        <fullName evidence="5 9">Orotate phosphoribosyltransferase</fullName>
        <shortName evidence="9">OPRT</shortName>
        <shortName evidence="9">OPRTase</shortName>
        <ecNumber evidence="5 9">2.4.2.10</ecNumber>
    </recommendedName>
</protein>
<comment type="cofactor">
    <cofactor evidence="9">
        <name>Mg(2+)</name>
        <dbReference type="ChEBI" id="CHEBI:18420"/>
    </cofactor>
</comment>
<comment type="function">
    <text evidence="1 9">Catalyzes the transfer of a ribosyl phosphate group from 5-phosphoribose 1-diphosphate to orotate, leading to the formation of orotidine monophosphate (OMP).</text>
</comment>
<dbReference type="CDD" id="cd06223">
    <property type="entry name" value="PRTases_typeI"/>
    <property type="match status" value="1"/>
</dbReference>
<evidence type="ECO:0000256" key="7">
    <source>
        <dbReference type="ARBA" id="ARBA00022679"/>
    </source>
</evidence>
<dbReference type="InterPro" id="IPR000836">
    <property type="entry name" value="PRTase_dom"/>
</dbReference>